<feature type="domain" description="Metaxin glutathione S-transferase" evidence="1">
    <location>
        <begin position="382"/>
        <end position="446"/>
    </location>
</feature>
<dbReference type="GO" id="GO:0003697">
    <property type="term" value="F:single-stranded DNA binding"/>
    <property type="evidence" value="ECO:0007669"/>
    <property type="project" value="TreeGrafter"/>
</dbReference>
<dbReference type="InterPro" id="IPR052469">
    <property type="entry name" value="MEIOB"/>
</dbReference>
<dbReference type="CDD" id="cd03193">
    <property type="entry name" value="GST_C_Metaxin"/>
    <property type="match status" value="1"/>
</dbReference>
<dbReference type="Proteomes" id="UP000308768">
    <property type="component" value="Unassembled WGS sequence"/>
</dbReference>
<proteinExistence type="predicted"/>
<dbReference type="PANTHER" id="PTHR21166:SF2">
    <property type="entry name" value="CELL DIVISION CONTROL PROTEIN 24 OB DOMAIN-CONTAINING PROTEIN-RELATED"/>
    <property type="match status" value="1"/>
</dbReference>
<dbReference type="EMBL" id="NAJN01000035">
    <property type="protein sequence ID" value="TKA81098.1"/>
    <property type="molecule type" value="Genomic_DNA"/>
</dbReference>
<dbReference type="AlphaFoldDB" id="A0A4U0XYM8"/>
<dbReference type="PANTHER" id="PTHR21166">
    <property type="entry name" value="CELL DIVISION CONTROL PROTEIN 24 OB DOMAIN-CONTAINING PROTEIN-RELATED"/>
    <property type="match status" value="1"/>
</dbReference>
<comment type="caution">
    <text evidence="2">The sequence shown here is derived from an EMBL/GenBank/DDBJ whole genome shotgun (WGS) entry which is preliminary data.</text>
</comment>
<evidence type="ECO:0000259" key="1">
    <source>
        <dbReference type="Pfam" id="PF17171"/>
    </source>
</evidence>
<dbReference type="STRING" id="331657.A0A4U0XYM8"/>
<dbReference type="Pfam" id="PF17171">
    <property type="entry name" value="GST_C_6"/>
    <property type="match status" value="1"/>
</dbReference>
<gene>
    <name evidence="2" type="ORF">B0A49_00393</name>
</gene>
<keyword evidence="3" id="KW-1185">Reference proteome</keyword>
<name>A0A4U0XYM8_9PEZI</name>
<protein>
    <recommendedName>
        <fullName evidence="1">Metaxin glutathione S-transferase domain-containing protein</fullName>
    </recommendedName>
</protein>
<dbReference type="InterPro" id="IPR033468">
    <property type="entry name" value="Metaxin_GST"/>
</dbReference>
<evidence type="ECO:0000313" key="2">
    <source>
        <dbReference type="EMBL" id="TKA81098.1"/>
    </source>
</evidence>
<dbReference type="GO" id="GO:0000712">
    <property type="term" value="P:resolution of meiotic recombination intermediates"/>
    <property type="evidence" value="ECO:0007669"/>
    <property type="project" value="TreeGrafter"/>
</dbReference>
<dbReference type="OrthoDB" id="3248508at2759"/>
<dbReference type="GO" id="GO:0008310">
    <property type="term" value="F:single-stranded DNA 3'-5' DNA exonuclease activity"/>
    <property type="evidence" value="ECO:0007669"/>
    <property type="project" value="TreeGrafter"/>
</dbReference>
<accession>A0A4U0XYM8</accession>
<organism evidence="2 3">
    <name type="scientific">Cryomyces minteri</name>
    <dbReference type="NCBI Taxonomy" id="331657"/>
    <lineage>
        <taxon>Eukaryota</taxon>
        <taxon>Fungi</taxon>
        <taxon>Dikarya</taxon>
        <taxon>Ascomycota</taxon>
        <taxon>Pezizomycotina</taxon>
        <taxon>Dothideomycetes</taxon>
        <taxon>Dothideomycetes incertae sedis</taxon>
        <taxon>Cryomyces</taxon>
    </lineage>
</organism>
<evidence type="ECO:0000313" key="3">
    <source>
        <dbReference type="Proteomes" id="UP000308768"/>
    </source>
</evidence>
<sequence length="457" mass="50367">MDNVDNMAAESPSIQAFFQRFSPRSSPASRKSAFSTIEPGDGFTAEEVDAVLHPKVTTSWTPDKDYEEVDIGSLVPGPQYVTFVGRVVNFYDRTSLSKMPRAAKGCVKVIVKDDTGALTVRLCDEGVQCKTPLGYRDGQQLAGLLTLSNFVDGGYDVADVKILVCVKSIGARKKVTNKKGIVNELVNVGVFDDSVFDVDTTVTSQVRILYTLADIDEFIRAEPGEIFMGYLSIIVLKLSIVTLYRRNMLMCNECCGVPFYTNATVIKCKQCDKDVPLRINPNIIGSLTDETGCIGPGKLVFSDKAWEQLLGRTAEELLYTLYLIPSNFVTVAHPLYILPSSSNTFVTMTVAHQLRAAAEAELLKHSPSASKVIDAEALCQEAEEAFKALSTLLGEHEWFFGVEKPGMFDAGVFAYTHLLLDETLGWRENRMGVFVGSLENLVRHREGILREHFPGEA</sequence>
<reference evidence="2 3" key="1">
    <citation type="submission" date="2017-03" db="EMBL/GenBank/DDBJ databases">
        <title>Genomes of endolithic fungi from Antarctica.</title>
        <authorList>
            <person name="Coleine C."/>
            <person name="Masonjones S."/>
            <person name="Stajich J.E."/>
        </authorList>
    </citation>
    <scope>NUCLEOTIDE SEQUENCE [LARGE SCALE GENOMIC DNA]</scope>
    <source>
        <strain evidence="2 3">CCFEE 5187</strain>
    </source>
</reference>